<feature type="transmembrane region" description="Helical" evidence="1">
    <location>
        <begin position="88"/>
        <end position="109"/>
    </location>
</feature>
<keyword evidence="1" id="KW-0812">Transmembrane</keyword>
<dbReference type="InterPro" id="IPR043993">
    <property type="entry name" value="T4SS_pilin"/>
</dbReference>
<proteinExistence type="predicted"/>
<keyword evidence="3" id="KW-1185">Reference proteome</keyword>
<dbReference type="EMBL" id="WBZC01000012">
    <property type="protein sequence ID" value="KAB3536238.1"/>
    <property type="molecule type" value="Genomic_DNA"/>
</dbReference>
<dbReference type="RefSeq" id="WP_151860294.1">
    <property type="nucleotide sequence ID" value="NZ_WBZC01000012.1"/>
</dbReference>
<accession>A0A6I0F1M1</accession>
<dbReference type="AlphaFoldDB" id="A0A6I0F1M1"/>
<gene>
    <name evidence="2" type="ORF">F8154_03935</name>
</gene>
<dbReference type="OrthoDB" id="2656680at2"/>
<keyword evidence="1" id="KW-1133">Transmembrane helix</keyword>
<organism evidence="2 3">
    <name type="scientific">Alkaliphilus pronyensis</name>
    <dbReference type="NCBI Taxonomy" id="1482732"/>
    <lineage>
        <taxon>Bacteria</taxon>
        <taxon>Bacillati</taxon>
        <taxon>Bacillota</taxon>
        <taxon>Clostridia</taxon>
        <taxon>Peptostreptococcales</taxon>
        <taxon>Natronincolaceae</taxon>
        <taxon>Alkaliphilus</taxon>
    </lineage>
</organism>
<reference evidence="2 3" key="1">
    <citation type="submission" date="2019-10" db="EMBL/GenBank/DDBJ databases">
        <title>Alkaliphilus serpentinus sp. nov. and Alkaliphilus pronyensis sp. nov., two novel anaerobic alkaliphilic species isolated from the serpentinized-hosted hydrothermal field of the Prony Bay (New Caledonia).</title>
        <authorList>
            <person name="Postec A."/>
        </authorList>
    </citation>
    <scope>NUCLEOTIDE SEQUENCE [LARGE SCALE GENOMIC DNA]</scope>
    <source>
        <strain evidence="2 3">LacV</strain>
    </source>
</reference>
<name>A0A6I0F1M1_9FIRM</name>
<sequence length="110" mass="11999">MDKIKSKGLAVLVMMQVLFFNPPVFATGGPVGDSKIAKGTEALIRDATTWLMILAPIVGGLLVIYFFIRRSGADEQDQKRWNNRIMTAIISVIGAVLGSAIINLIVGYYQ</sequence>
<dbReference type="NCBIfam" id="NF045849">
    <property type="entry name" value="ICE_MMCAP2_0565"/>
    <property type="match status" value="1"/>
</dbReference>
<evidence type="ECO:0000313" key="2">
    <source>
        <dbReference type="EMBL" id="KAB3536238.1"/>
    </source>
</evidence>
<feature type="transmembrane region" description="Helical" evidence="1">
    <location>
        <begin position="50"/>
        <end position="68"/>
    </location>
</feature>
<comment type="caution">
    <text evidence="2">The sequence shown here is derived from an EMBL/GenBank/DDBJ whole genome shotgun (WGS) entry which is preliminary data.</text>
</comment>
<dbReference type="Proteomes" id="UP000432715">
    <property type="component" value="Unassembled WGS sequence"/>
</dbReference>
<keyword evidence="1" id="KW-0472">Membrane</keyword>
<protein>
    <submittedName>
        <fullName evidence="2">Uncharacterized protein</fullName>
    </submittedName>
</protein>
<evidence type="ECO:0000256" key="1">
    <source>
        <dbReference type="SAM" id="Phobius"/>
    </source>
</evidence>
<dbReference type="Pfam" id="PF18895">
    <property type="entry name" value="T4SS_pilin"/>
    <property type="match status" value="1"/>
</dbReference>
<evidence type="ECO:0000313" key="3">
    <source>
        <dbReference type="Proteomes" id="UP000432715"/>
    </source>
</evidence>